<accession>A0AAJ0CG72</accession>
<keyword evidence="3" id="KW-1185">Reference proteome</keyword>
<dbReference type="AlphaFoldDB" id="A0AAJ0CG72"/>
<feature type="region of interest" description="Disordered" evidence="1">
    <location>
        <begin position="71"/>
        <end position="92"/>
    </location>
</feature>
<evidence type="ECO:0000313" key="3">
    <source>
        <dbReference type="Proteomes" id="UP001251528"/>
    </source>
</evidence>
<organism evidence="2 3">
    <name type="scientific">Conoideocrella luteorostrata</name>
    <dbReference type="NCBI Taxonomy" id="1105319"/>
    <lineage>
        <taxon>Eukaryota</taxon>
        <taxon>Fungi</taxon>
        <taxon>Dikarya</taxon>
        <taxon>Ascomycota</taxon>
        <taxon>Pezizomycotina</taxon>
        <taxon>Sordariomycetes</taxon>
        <taxon>Hypocreomycetidae</taxon>
        <taxon>Hypocreales</taxon>
        <taxon>Clavicipitaceae</taxon>
        <taxon>Conoideocrella</taxon>
    </lineage>
</organism>
<reference evidence="2" key="1">
    <citation type="submission" date="2023-06" db="EMBL/GenBank/DDBJ databases">
        <title>Conoideocrella luteorostrata (Hypocreales: Clavicipitaceae), a potential biocontrol fungus for elongate hemlock scale in United States Christmas tree production areas.</title>
        <authorList>
            <person name="Barrett H."/>
            <person name="Lovett B."/>
            <person name="Macias A.M."/>
            <person name="Stajich J.E."/>
            <person name="Kasson M.T."/>
        </authorList>
    </citation>
    <scope>NUCLEOTIDE SEQUENCE</scope>
    <source>
        <strain evidence="2">ARSEF 14590</strain>
    </source>
</reference>
<proteinExistence type="predicted"/>
<gene>
    <name evidence="2" type="ORF">QQS21_009894</name>
</gene>
<dbReference type="Proteomes" id="UP001251528">
    <property type="component" value="Unassembled WGS sequence"/>
</dbReference>
<evidence type="ECO:0000256" key="1">
    <source>
        <dbReference type="SAM" id="MobiDB-lite"/>
    </source>
</evidence>
<feature type="region of interest" description="Disordered" evidence="1">
    <location>
        <begin position="1"/>
        <end position="20"/>
    </location>
</feature>
<evidence type="ECO:0000313" key="2">
    <source>
        <dbReference type="EMBL" id="KAK2592411.1"/>
    </source>
</evidence>
<feature type="compositionally biased region" description="Acidic residues" evidence="1">
    <location>
        <begin position="10"/>
        <end position="20"/>
    </location>
</feature>
<protein>
    <submittedName>
        <fullName evidence="2">Uncharacterized protein</fullName>
    </submittedName>
</protein>
<comment type="caution">
    <text evidence="2">The sequence shown here is derived from an EMBL/GenBank/DDBJ whole genome shotgun (WGS) entry which is preliminary data.</text>
</comment>
<dbReference type="EMBL" id="JASWJB010000268">
    <property type="protein sequence ID" value="KAK2592411.1"/>
    <property type="molecule type" value="Genomic_DNA"/>
</dbReference>
<sequence length="92" mass="9754">MPAMAPAPRDDDDDDDTSVPDELLELVCAALDGLVCEALDSDEDVTWAEDVVHDEARFVIGEAVAACVPSTVPKGEHSTPPPFPGYAEMNTP</sequence>
<name>A0AAJ0CG72_9HYPO</name>